<reference evidence="1" key="1">
    <citation type="submission" date="2021-02" db="EMBL/GenBank/DDBJ databases">
        <authorList>
            <person name="Nowell W R."/>
        </authorList>
    </citation>
    <scope>NUCLEOTIDE SEQUENCE</scope>
</reference>
<evidence type="ECO:0000313" key="2">
    <source>
        <dbReference type="EMBL" id="CAF1408677.1"/>
    </source>
</evidence>
<dbReference type="EMBL" id="CAJNOU010001849">
    <property type="protein sequence ID" value="CAF1259798.1"/>
    <property type="molecule type" value="Genomic_DNA"/>
</dbReference>
<evidence type="ECO:0000313" key="4">
    <source>
        <dbReference type="EMBL" id="CAF4096475.1"/>
    </source>
</evidence>
<dbReference type="EMBL" id="CAJOBE010009942">
    <property type="protein sequence ID" value="CAF4096475.1"/>
    <property type="molecule type" value="Genomic_DNA"/>
</dbReference>
<protein>
    <submittedName>
        <fullName evidence="1">Uncharacterized protein</fullName>
    </submittedName>
</protein>
<name>A0A815AT09_9BILA</name>
<evidence type="ECO:0000313" key="3">
    <source>
        <dbReference type="EMBL" id="CAF4022765.1"/>
    </source>
</evidence>
<dbReference type="Proteomes" id="UP000663874">
    <property type="component" value="Unassembled WGS sequence"/>
</dbReference>
<dbReference type="Proteomes" id="UP000663836">
    <property type="component" value="Unassembled WGS sequence"/>
</dbReference>
<dbReference type="Proteomes" id="UP000663889">
    <property type="component" value="Unassembled WGS sequence"/>
</dbReference>
<proteinExistence type="predicted"/>
<evidence type="ECO:0000313" key="5">
    <source>
        <dbReference type="Proteomes" id="UP000663889"/>
    </source>
</evidence>
<evidence type="ECO:0000313" key="1">
    <source>
        <dbReference type="EMBL" id="CAF1259798.1"/>
    </source>
</evidence>
<accession>A0A815AT09</accession>
<gene>
    <name evidence="4" type="ORF">FNK824_LOCUS31177</name>
    <name evidence="3" type="ORF">JBS370_LOCUS27507</name>
    <name evidence="1" type="ORF">SEV965_LOCUS24180</name>
    <name evidence="2" type="ORF">ZHD862_LOCUS33444</name>
</gene>
<organism evidence="1 5">
    <name type="scientific">Rotaria sordida</name>
    <dbReference type="NCBI Taxonomy" id="392033"/>
    <lineage>
        <taxon>Eukaryota</taxon>
        <taxon>Metazoa</taxon>
        <taxon>Spiralia</taxon>
        <taxon>Gnathifera</taxon>
        <taxon>Rotifera</taxon>
        <taxon>Eurotatoria</taxon>
        <taxon>Bdelloidea</taxon>
        <taxon>Philodinida</taxon>
        <taxon>Philodinidae</taxon>
        <taxon>Rotaria</taxon>
    </lineage>
</organism>
<sequence length="79" mass="8737">MFDVQNVVSVPPPVHYAILCVSYGLNLDDEGQMANEQRSIATSDFEEALSDENIVVTVDDIQTTKINFNPSIGNTMRFA</sequence>
<dbReference type="AlphaFoldDB" id="A0A815AT09"/>
<dbReference type="EMBL" id="CAJNOT010003962">
    <property type="protein sequence ID" value="CAF1408677.1"/>
    <property type="molecule type" value="Genomic_DNA"/>
</dbReference>
<dbReference type="Proteomes" id="UP000663864">
    <property type="component" value="Unassembled WGS sequence"/>
</dbReference>
<comment type="caution">
    <text evidence="1">The sequence shown here is derived from an EMBL/GenBank/DDBJ whole genome shotgun (WGS) entry which is preliminary data.</text>
</comment>
<dbReference type="EMBL" id="CAJOBD010005189">
    <property type="protein sequence ID" value="CAF4022765.1"/>
    <property type="molecule type" value="Genomic_DNA"/>
</dbReference>